<gene>
    <name evidence="1" type="ORF">P775_23795</name>
</gene>
<dbReference type="EMBL" id="AWWI01000164">
    <property type="protein sequence ID" value="PIL17605.1"/>
    <property type="molecule type" value="Genomic_DNA"/>
</dbReference>
<reference evidence="1 2" key="1">
    <citation type="submission" date="2013-09" db="EMBL/GenBank/DDBJ databases">
        <title>Genome sequencing of Phaeobacter antarcticus sp. nov. SM1211.</title>
        <authorList>
            <person name="Zhang X.-Y."/>
            <person name="Liu C."/>
            <person name="Chen X.-L."/>
            <person name="Xie B.-B."/>
            <person name="Qin Q.-L."/>
            <person name="Rong J.-C."/>
            <person name="Zhang Y.-Z."/>
        </authorList>
    </citation>
    <scope>NUCLEOTIDE SEQUENCE [LARGE SCALE GENOMIC DNA]</scope>
    <source>
        <strain evidence="1 2">SM1211</strain>
    </source>
</reference>
<evidence type="ECO:0000313" key="1">
    <source>
        <dbReference type="EMBL" id="PIL17605.1"/>
    </source>
</evidence>
<proteinExistence type="predicted"/>
<dbReference type="OrthoDB" id="7874397at2"/>
<evidence type="ECO:0000313" key="2">
    <source>
        <dbReference type="Proteomes" id="UP000231259"/>
    </source>
</evidence>
<organism evidence="1 2">
    <name type="scientific">Puniceibacterium antarcticum</name>
    <dbReference type="NCBI Taxonomy" id="1206336"/>
    <lineage>
        <taxon>Bacteria</taxon>
        <taxon>Pseudomonadati</taxon>
        <taxon>Pseudomonadota</taxon>
        <taxon>Alphaproteobacteria</taxon>
        <taxon>Rhodobacterales</taxon>
        <taxon>Paracoccaceae</taxon>
        <taxon>Puniceibacterium</taxon>
    </lineage>
</organism>
<keyword evidence="2" id="KW-1185">Reference proteome</keyword>
<comment type="caution">
    <text evidence="1">The sequence shown here is derived from an EMBL/GenBank/DDBJ whole genome shotgun (WGS) entry which is preliminary data.</text>
</comment>
<protein>
    <submittedName>
        <fullName evidence="1">Uncharacterized protein</fullName>
    </submittedName>
</protein>
<dbReference type="Proteomes" id="UP000231259">
    <property type="component" value="Unassembled WGS sequence"/>
</dbReference>
<dbReference type="AlphaFoldDB" id="A0A2G8R7S2"/>
<sequence length="160" mass="17153">MRADHHKRGGAPIGTLTGMDPWQAELILNLRLWCEGPNGQTQVWDSFTTALPDDAAQKEFHAFAQLIQLIGSRCRRPLIRHDLNCDCVGSDEGIFAHFVATASEGHLADAALMATLLMSAAEAESAAILAARVGTTARKMSGNTAVAPQASLPKNVVRLH</sequence>
<accession>A0A2G8R7S2</accession>
<name>A0A2G8R7S2_9RHOB</name>
<dbReference type="RefSeq" id="WP_099913124.1">
    <property type="nucleotide sequence ID" value="NZ_AWWI01000164.1"/>
</dbReference>